<dbReference type="OrthoDB" id="10569838at2759"/>
<name>A0A9N9RJ56_9DIPT</name>
<proteinExistence type="predicted"/>
<evidence type="ECO:0000313" key="2">
    <source>
        <dbReference type="Proteomes" id="UP001153620"/>
    </source>
</evidence>
<keyword evidence="2" id="KW-1185">Reference proteome</keyword>
<reference evidence="1" key="2">
    <citation type="submission" date="2022-10" db="EMBL/GenBank/DDBJ databases">
        <authorList>
            <consortium name="ENA_rothamsted_submissions"/>
            <consortium name="culmorum"/>
            <person name="King R."/>
        </authorList>
    </citation>
    <scope>NUCLEOTIDE SEQUENCE</scope>
</reference>
<gene>
    <name evidence="1" type="ORF">CHIRRI_LOCUS790</name>
</gene>
<sequence>MSQQEDTKEITNNFGSSLITIPKINGNNSNTSNEQTSIECFADNVKFTCIWKQPEVNMHIINQIMNQINIYNDNEYGDCTPSNITALISSSFPSSSTLEEINDGDNVDCDVKDNEILNFVASTPIPTIKTIDKMKPQNEGMLDISNDSKNQMLLFAFNHTSPIVFSSRHRTMYTKKKLHLGSE</sequence>
<evidence type="ECO:0000313" key="1">
    <source>
        <dbReference type="EMBL" id="CAG9797803.1"/>
    </source>
</evidence>
<dbReference type="Proteomes" id="UP001153620">
    <property type="component" value="Chromosome 1"/>
</dbReference>
<dbReference type="AlphaFoldDB" id="A0A9N9RJ56"/>
<protein>
    <submittedName>
        <fullName evidence="1">Uncharacterized protein</fullName>
    </submittedName>
</protein>
<reference evidence="1" key="1">
    <citation type="submission" date="2022-01" db="EMBL/GenBank/DDBJ databases">
        <authorList>
            <person name="King R."/>
        </authorList>
    </citation>
    <scope>NUCLEOTIDE SEQUENCE</scope>
</reference>
<accession>A0A9N9RJ56</accession>
<organism evidence="1 2">
    <name type="scientific">Chironomus riparius</name>
    <dbReference type="NCBI Taxonomy" id="315576"/>
    <lineage>
        <taxon>Eukaryota</taxon>
        <taxon>Metazoa</taxon>
        <taxon>Ecdysozoa</taxon>
        <taxon>Arthropoda</taxon>
        <taxon>Hexapoda</taxon>
        <taxon>Insecta</taxon>
        <taxon>Pterygota</taxon>
        <taxon>Neoptera</taxon>
        <taxon>Endopterygota</taxon>
        <taxon>Diptera</taxon>
        <taxon>Nematocera</taxon>
        <taxon>Chironomoidea</taxon>
        <taxon>Chironomidae</taxon>
        <taxon>Chironominae</taxon>
        <taxon>Chironomus</taxon>
    </lineage>
</organism>
<dbReference type="EMBL" id="OU895877">
    <property type="protein sequence ID" value="CAG9797803.1"/>
    <property type="molecule type" value="Genomic_DNA"/>
</dbReference>